<dbReference type="Proteomes" id="UP000651156">
    <property type="component" value="Unassembled WGS sequence"/>
</dbReference>
<dbReference type="InterPro" id="IPR007367">
    <property type="entry name" value="DUF433"/>
</dbReference>
<dbReference type="EMBL" id="JADEWN010000005">
    <property type="protein sequence ID" value="MBE9189437.1"/>
    <property type="molecule type" value="Genomic_DNA"/>
</dbReference>
<proteinExistence type="predicted"/>
<protein>
    <submittedName>
        <fullName evidence="1">DUF433 domain-containing protein</fullName>
    </submittedName>
</protein>
<dbReference type="Pfam" id="PF04255">
    <property type="entry name" value="DUF433"/>
    <property type="match status" value="1"/>
</dbReference>
<dbReference type="InterPro" id="IPR009057">
    <property type="entry name" value="Homeodomain-like_sf"/>
</dbReference>
<keyword evidence="2" id="KW-1185">Reference proteome</keyword>
<sequence>MSQLSVIKEHIEITPGICGGKPRITGHRIKVQDIAIWHERMGMSPDEIVFQYPSITLSDVYAALAYYHDHLEKIRQQIQEDEAFARELQAKHPSLVQQKLKDMHGREN</sequence>
<dbReference type="PANTHER" id="PTHR34849">
    <property type="entry name" value="SSL5025 PROTEIN"/>
    <property type="match status" value="1"/>
</dbReference>
<evidence type="ECO:0000313" key="1">
    <source>
        <dbReference type="EMBL" id="MBE9189437.1"/>
    </source>
</evidence>
<organism evidence="1 2">
    <name type="scientific">Gloeocapsopsis crepidinum LEGE 06123</name>
    <dbReference type="NCBI Taxonomy" id="588587"/>
    <lineage>
        <taxon>Bacteria</taxon>
        <taxon>Bacillati</taxon>
        <taxon>Cyanobacteriota</taxon>
        <taxon>Cyanophyceae</taxon>
        <taxon>Oscillatoriophycideae</taxon>
        <taxon>Chroococcales</taxon>
        <taxon>Chroococcaceae</taxon>
        <taxon>Gloeocapsopsis</taxon>
    </lineage>
</organism>
<dbReference type="PANTHER" id="PTHR34849:SF1">
    <property type="entry name" value="SLR0770 PROTEIN"/>
    <property type="match status" value="1"/>
</dbReference>
<dbReference type="Gene3D" id="1.10.10.10">
    <property type="entry name" value="Winged helix-like DNA-binding domain superfamily/Winged helix DNA-binding domain"/>
    <property type="match status" value="1"/>
</dbReference>
<name>A0ABR9UMB4_9CHRO</name>
<reference evidence="1 2" key="1">
    <citation type="submission" date="2020-10" db="EMBL/GenBank/DDBJ databases">
        <authorList>
            <person name="Castelo-Branco R."/>
            <person name="Eusebio N."/>
            <person name="Adriana R."/>
            <person name="Vieira A."/>
            <person name="Brugerolle De Fraissinette N."/>
            <person name="Rezende De Castro R."/>
            <person name="Schneider M.P."/>
            <person name="Vasconcelos V."/>
            <person name="Leao P.N."/>
        </authorList>
    </citation>
    <scope>NUCLEOTIDE SEQUENCE [LARGE SCALE GENOMIC DNA]</scope>
    <source>
        <strain evidence="1 2">LEGE 06123</strain>
    </source>
</reference>
<comment type="caution">
    <text evidence="1">The sequence shown here is derived from an EMBL/GenBank/DDBJ whole genome shotgun (WGS) entry which is preliminary data.</text>
</comment>
<accession>A0ABR9UMB4</accession>
<dbReference type="SUPFAM" id="SSF46689">
    <property type="entry name" value="Homeodomain-like"/>
    <property type="match status" value="1"/>
</dbReference>
<gene>
    <name evidence="1" type="ORF">IQ230_03460</name>
</gene>
<dbReference type="InterPro" id="IPR036388">
    <property type="entry name" value="WH-like_DNA-bd_sf"/>
</dbReference>
<evidence type="ECO:0000313" key="2">
    <source>
        <dbReference type="Proteomes" id="UP000651156"/>
    </source>
</evidence>
<dbReference type="RefSeq" id="WP_193930682.1">
    <property type="nucleotide sequence ID" value="NZ_CAWPMZ010000096.1"/>
</dbReference>